<evidence type="ECO:0000313" key="2">
    <source>
        <dbReference type="EMBL" id="AOW00497.1"/>
    </source>
</evidence>
<name>A0A1D8N4E1_YARLL</name>
<sequence>MDFSLRSPMKHGTAFGVASPSMSPSVSEAIMKEMNDRAKQIVEQGDTGSPTKRNAGPSNSAAAVAASYTPSRRSARATSRFGRAHQRSFKNMDSISNHYAAQRDRAAAAGSGGEPERMEIYNDAKTPEKITDGARQRDVVSSAAKRRKINIFGRKLELAHTAQQLGSPTKENMAPVSPAKDLAALRSPEKMNQENLNLSPVKLNTLETSSPIKKSPSKVVDLHLSKEEKEPSSANTNTNTSTTAKTIPPSHSLRHMKSKTNMSRPPTKPVGFSLSTDRRAERTIPSSASTRSVSEGSRLPMSHSQSTRSLRGHATSGGASSTVSAPTLSPSKSTPSLSAAAGNSRLRTPSVRMPPLGTARKTSASEPSTGARMAPRMTKSSTMSNLRRPGI</sequence>
<feature type="compositionally biased region" description="Basic and acidic residues" evidence="1">
    <location>
        <begin position="220"/>
        <end position="231"/>
    </location>
</feature>
<feature type="compositionally biased region" description="Low complexity" evidence="1">
    <location>
        <begin position="232"/>
        <end position="244"/>
    </location>
</feature>
<dbReference type="EMBL" id="CP017553">
    <property type="protein sequence ID" value="AOW00497.1"/>
    <property type="molecule type" value="Genomic_DNA"/>
</dbReference>
<reference evidence="3 5" key="2">
    <citation type="submission" date="2018-07" db="EMBL/GenBank/DDBJ databases">
        <title>Draft Genome Assemblies for Five Robust Yarrowia lipolytica Strains Exhibiting High Lipid Production and Pentose Sugar Utilization and Sugar Alcohol Secretion from Undetoxified Lignocellulosic Biomass Hydrolysates.</title>
        <authorList>
            <consortium name="DOE Joint Genome Institute"/>
            <person name="Walker C."/>
            <person name="Ryu S."/>
            <person name="Na H."/>
            <person name="Zane M."/>
            <person name="LaButti K."/>
            <person name="Lipzen A."/>
            <person name="Haridas S."/>
            <person name="Barry K."/>
            <person name="Grigoriev I.V."/>
            <person name="Quarterman J."/>
            <person name="Slininger P."/>
            <person name="Dien B."/>
            <person name="Trinh C.T."/>
        </authorList>
    </citation>
    <scope>NUCLEOTIDE SEQUENCE [LARGE SCALE GENOMIC DNA]</scope>
    <source>
        <strain evidence="3 5">YB392</strain>
    </source>
</reference>
<reference evidence="2 4" key="1">
    <citation type="journal article" date="2016" name="PLoS ONE">
        <title>Sequence Assembly of Yarrowia lipolytica Strain W29/CLIB89 Shows Transposable Element Diversity.</title>
        <authorList>
            <person name="Magnan C."/>
            <person name="Yu J."/>
            <person name="Chang I."/>
            <person name="Jahn E."/>
            <person name="Kanomata Y."/>
            <person name="Wu J."/>
            <person name="Zeller M."/>
            <person name="Oakes M."/>
            <person name="Baldi P."/>
            <person name="Sandmeyer S."/>
        </authorList>
    </citation>
    <scope>NUCLEOTIDE SEQUENCE [LARGE SCALE GENOMIC DNA]</scope>
    <source>
        <strain evidence="2">CLIB89</strain>
        <strain evidence="4">CLIB89(W29)</strain>
    </source>
</reference>
<dbReference type="VEuPathDB" id="FungiDB:YALI0_A10681g"/>
<evidence type="ECO:0000256" key="1">
    <source>
        <dbReference type="SAM" id="MobiDB-lite"/>
    </source>
</evidence>
<accession>A0A1D8N4E1</accession>
<evidence type="ECO:0000313" key="4">
    <source>
        <dbReference type="Proteomes" id="UP000182444"/>
    </source>
</evidence>
<feature type="compositionally biased region" description="Polar residues" evidence="1">
    <location>
        <begin position="284"/>
        <end position="295"/>
    </location>
</feature>
<evidence type="ECO:0000313" key="3">
    <source>
        <dbReference type="EMBL" id="RDW24266.1"/>
    </source>
</evidence>
<evidence type="ECO:0000313" key="5">
    <source>
        <dbReference type="Proteomes" id="UP000256601"/>
    </source>
</evidence>
<gene>
    <name evidence="3" type="ORF">B0I71DRAFT_134554</name>
    <name evidence="2" type="ORF">YALI1_A10784g</name>
</gene>
<dbReference type="AlphaFoldDB" id="A0A1D8N4E1"/>
<feature type="region of interest" description="Disordered" evidence="1">
    <location>
        <begin position="207"/>
        <end position="391"/>
    </location>
</feature>
<dbReference type="Proteomes" id="UP000182444">
    <property type="component" value="Chromosome 1A"/>
</dbReference>
<dbReference type="KEGG" id="yli:2905910"/>
<dbReference type="Proteomes" id="UP000256601">
    <property type="component" value="Unassembled WGS sequence"/>
</dbReference>
<feature type="compositionally biased region" description="Low complexity" evidence="1">
    <location>
        <begin position="55"/>
        <end position="80"/>
    </location>
</feature>
<dbReference type="GeneID" id="2905910"/>
<feature type="region of interest" description="Disordered" evidence="1">
    <location>
        <begin position="1"/>
        <end position="24"/>
    </location>
</feature>
<proteinExistence type="predicted"/>
<organism evidence="2 4">
    <name type="scientific">Yarrowia lipolytica</name>
    <name type="common">Candida lipolytica</name>
    <dbReference type="NCBI Taxonomy" id="4952"/>
    <lineage>
        <taxon>Eukaryota</taxon>
        <taxon>Fungi</taxon>
        <taxon>Dikarya</taxon>
        <taxon>Ascomycota</taxon>
        <taxon>Saccharomycotina</taxon>
        <taxon>Dipodascomycetes</taxon>
        <taxon>Dipodascales</taxon>
        <taxon>Dipodascales incertae sedis</taxon>
        <taxon>Yarrowia</taxon>
    </lineage>
</organism>
<dbReference type="EMBL" id="KZ859041">
    <property type="protein sequence ID" value="RDW24266.1"/>
    <property type="molecule type" value="Genomic_DNA"/>
</dbReference>
<dbReference type="VEuPathDB" id="FungiDB:YALI1_A10784g"/>
<feature type="compositionally biased region" description="Low complexity" evidence="1">
    <location>
        <begin position="209"/>
        <end position="218"/>
    </location>
</feature>
<feature type="region of interest" description="Disordered" evidence="1">
    <location>
        <begin position="36"/>
        <end position="92"/>
    </location>
</feature>
<feature type="compositionally biased region" description="Low complexity" evidence="1">
    <location>
        <begin position="312"/>
        <end position="341"/>
    </location>
</feature>
<protein>
    <submittedName>
        <fullName evidence="2">Uncharacterized protein</fullName>
    </submittedName>
</protein>